<accession>A3ADN1</accession>
<sequence>MAASPTEPLTLPCLAHRLPLRLHRRGALHFLRLFPRVFDLRALLPLSLSLTAPTAELLAVATFAAYPTAAAAAAAAGSGERWGNDEGEGCTSGAI</sequence>
<gene>
    <name evidence="1" type="ORF">OsJ_09235</name>
</gene>
<reference evidence="1" key="1">
    <citation type="journal article" date="2005" name="PLoS Biol.">
        <title>The genomes of Oryza sativa: a history of duplications.</title>
        <authorList>
            <person name="Yu J."/>
            <person name="Wang J."/>
            <person name="Lin W."/>
            <person name="Li S."/>
            <person name="Li H."/>
            <person name="Zhou J."/>
            <person name="Ni P."/>
            <person name="Dong W."/>
            <person name="Hu S."/>
            <person name="Zeng C."/>
            <person name="Zhang J."/>
            <person name="Zhang Y."/>
            <person name="Li R."/>
            <person name="Xu Z."/>
            <person name="Li S."/>
            <person name="Li X."/>
            <person name="Zheng H."/>
            <person name="Cong L."/>
            <person name="Lin L."/>
            <person name="Yin J."/>
            <person name="Geng J."/>
            <person name="Li G."/>
            <person name="Shi J."/>
            <person name="Liu J."/>
            <person name="Lv H."/>
            <person name="Li J."/>
            <person name="Wang J."/>
            <person name="Deng Y."/>
            <person name="Ran L."/>
            <person name="Shi X."/>
            <person name="Wang X."/>
            <person name="Wu Q."/>
            <person name="Li C."/>
            <person name="Ren X."/>
            <person name="Wang J."/>
            <person name="Wang X."/>
            <person name="Li D."/>
            <person name="Liu D."/>
            <person name="Zhang X."/>
            <person name="Ji Z."/>
            <person name="Zhao W."/>
            <person name="Sun Y."/>
            <person name="Zhang Z."/>
            <person name="Bao J."/>
            <person name="Han Y."/>
            <person name="Dong L."/>
            <person name="Ji J."/>
            <person name="Chen P."/>
            <person name="Wu S."/>
            <person name="Liu J."/>
            <person name="Xiao Y."/>
            <person name="Bu D."/>
            <person name="Tan J."/>
            <person name="Yang L."/>
            <person name="Ye C."/>
            <person name="Zhang J."/>
            <person name="Xu J."/>
            <person name="Zhou Y."/>
            <person name="Yu Y."/>
            <person name="Zhang B."/>
            <person name="Zhuang S."/>
            <person name="Wei H."/>
            <person name="Liu B."/>
            <person name="Lei M."/>
            <person name="Yu H."/>
            <person name="Li Y."/>
            <person name="Xu H."/>
            <person name="Wei S."/>
            <person name="He X."/>
            <person name="Fang L."/>
            <person name="Zhang Z."/>
            <person name="Zhang Y."/>
            <person name="Huang X."/>
            <person name="Su Z."/>
            <person name="Tong W."/>
            <person name="Li J."/>
            <person name="Tong Z."/>
            <person name="Li S."/>
            <person name="Ye J."/>
            <person name="Wang L."/>
            <person name="Fang L."/>
            <person name="Lei T."/>
            <person name="Chen C."/>
            <person name="Chen H."/>
            <person name="Xu Z."/>
            <person name="Li H."/>
            <person name="Huang H."/>
            <person name="Zhang F."/>
            <person name="Xu H."/>
            <person name="Li N."/>
            <person name="Zhao C."/>
            <person name="Li S."/>
            <person name="Dong L."/>
            <person name="Huang Y."/>
            <person name="Li L."/>
            <person name="Xi Y."/>
            <person name="Qi Q."/>
            <person name="Li W."/>
            <person name="Zhang B."/>
            <person name="Hu W."/>
            <person name="Zhang Y."/>
            <person name="Tian X."/>
            <person name="Jiao Y."/>
            <person name="Liang X."/>
            <person name="Jin J."/>
            <person name="Gao L."/>
            <person name="Zheng W."/>
            <person name="Hao B."/>
            <person name="Liu S."/>
            <person name="Wang W."/>
            <person name="Yuan L."/>
            <person name="Cao M."/>
            <person name="McDermott J."/>
            <person name="Samudrala R."/>
            <person name="Wang J."/>
            <person name="Wong G.K."/>
            <person name="Yang H."/>
        </authorList>
    </citation>
    <scope>NUCLEOTIDE SEQUENCE [LARGE SCALE GENOMIC DNA]</scope>
</reference>
<reference evidence="1" key="2">
    <citation type="submission" date="2008-12" db="EMBL/GenBank/DDBJ databases">
        <title>Improved gene annotation of the rice (Oryza sativa) genomes.</title>
        <authorList>
            <person name="Wang J."/>
            <person name="Li R."/>
            <person name="Fan W."/>
            <person name="Huang Q."/>
            <person name="Zhang J."/>
            <person name="Zhou Y."/>
            <person name="Hu Y."/>
            <person name="Zi S."/>
            <person name="Li J."/>
            <person name="Ni P."/>
            <person name="Zheng H."/>
            <person name="Zhang Y."/>
            <person name="Zhao M."/>
            <person name="Hao Q."/>
            <person name="McDermott J."/>
            <person name="Samudrala R."/>
            <person name="Kristiansen K."/>
            <person name="Wong G.K.-S."/>
        </authorList>
    </citation>
    <scope>NUCLEOTIDE SEQUENCE</scope>
</reference>
<organism evidence="1">
    <name type="scientific">Oryza sativa subsp. japonica</name>
    <name type="common">Rice</name>
    <dbReference type="NCBI Taxonomy" id="39947"/>
    <lineage>
        <taxon>Eukaryota</taxon>
        <taxon>Viridiplantae</taxon>
        <taxon>Streptophyta</taxon>
        <taxon>Embryophyta</taxon>
        <taxon>Tracheophyta</taxon>
        <taxon>Spermatophyta</taxon>
        <taxon>Magnoliopsida</taxon>
        <taxon>Liliopsida</taxon>
        <taxon>Poales</taxon>
        <taxon>Poaceae</taxon>
        <taxon>BOP clade</taxon>
        <taxon>Oryzoideae</taxon>
        <taxon>Oryzeae</taxon>
        <taxon>Oryzinae</taxon>
        <taxon>Oryza</taxon>
        <taxon>Oryza sativa</taxon>
    </lineage>
</organism>
<dbReference type="Proteomes" id="UP000007752">
    <property type="component" value="Chromosome 3"/>
</dbReference>
<proteinExistence type="predicted"/>
<name>A3ADN1_ORYSJ</name>
<evidence type="ECO:0000313" key="1">
    <source>
        <dbReference type="EMBL" id="EAZ25420.1"/>
    </source>
</evidence>
<dbReference type="AlphaFoldDB" id="A3ADN1"/>
<protein>
    <submittedName>
        <fullName evidence="1">Uncharacterized protein</fullName>
    </submittedName>
</protein>
<dbReference type="EMBL" id="CM000140">
    <property type="protein sequence ID" value="EAZ25420.1"/>
    <property type="molecule type" value="Genomic_DNA"/>
</dbReference>